<evidence type="ECO:0000313" key="1">
    <source>
        <dbReference type="EMBL" id="MDT0567702.1"/>
    </source>
</evidence>
<evidence type="ECO:0000313" key="2">
    <source>
        <dbReference type="Proteomes" id="UP001180737"/>
    </source>
</evidence>
<organism evidence="1 2">
    <name type="scientific">Streptomyces gottesmaniae</name>
    <dbReference type="NCBI Taxonomy" id="3075518"/>
    <lineage>
        <taxon>Bacteria</taxon>
        <taxon>Bacillati</taxon>
        <taxon>Actinomycetota</taxon>
        <taxon>Actinomycetes</taxon>
        <taxon>Kitasatosporales</taxon>
        <taxon>Streptomycetaceae</taxon>
        <taxon>Streptomyces</taxon>
    </lineage>
</organism>
<dbReference type="Pfam" id="PF21274">
    <property type="entry name" value="Rng_hyd_C"/>
    <property type="match status" value="1"/>
</dbReference>
<sequence>MAKPWADQVDAVRTSELPPVSGAVVNALLVRPDGYICWARSAQNDAAPPECTPVQDGLADSLHRWFGHPEH</sequence>
<protein>
    <submittedName>
        <fullName evidence="1">Uncharacterized protein</fullName>
    </submittedName>
</protein>
<keyword evidence="2" id="KW-1185">Reference proteome</keyword>
<gene>
    <name evidence="1" type="ORF">RM704_09500</name>
</gene>
<proteinExistence type="predicted"/>
<reference evidence="1" key="1">
    <citation type="submission" date="2024-05" db="EMBL/GenBank/DDBJ databases">
        <title>30 novel species of actinomycetes from the DSMZ collection.</title>
        <authorList>
            <person name="Nouioui I."/>
        </authorList>
    </citation>
    <scope>NUCLEOTIDE SEQUENCE</scope>
    <source>
        <strain evidence="1">DSM 3412</strain>
    </source>
</reference>
<comment type="caution">
    <text evidence="1">The sequence shown here is derived from an EMBL/GenBank/DDBJ whole genome shotgun (WGS) entry which is preliminary data.</text>
</comment>
<dbReference type="Gene3D" id="3.40.30.120">
    <property type="match status" value="1"/>
</dbReference>
<accession>A0ABU2YTQ4</accession>
<dbReference type="EMBL" id="JAVRFJ010000006">
    <property type="protein sequence ID" value="MDT0567702.1"/>
    <property type="molecule type" value="Genomic_DNA"/>
</dbReference>
<dbReference type="Proteomes" id="UP001180737">
    <property type="component" value="Unassembled WGS sequence"/>
</dbReference>
<name>A0ABU2YTQ4_9ACTN</name>